<dbReference type="OrthoDB" id="641338at2759"/>
<dbReference type="GO" id="GO:0005634">
    <property type="term" value="C:nucleus"/>
    <property type="evidence" value="ECO:0007669"/>
    <property type="project" value="UniProtKB-SubCell"/>
</dbReference>
<organism evidence="3 4">
    <name type="scientific">Kingdonia uniflora</name>
    <dbReference type="NCBI Taxonomy" id="39325"/>
    <lineage>
        <taxon>Eukaryota</taxon>
        <taxon>Viridiplantae</taxon>
        <taxon>Streptophyta</taxon>
        <taxon>Embryophyta</taxon>
        <taxon>Tracheophyta</taxon>
        <taxon>Spermatophyta</taxon>
        <taxon>Magnoliopsida</taxon>
        <taxon>Ranunculales</taxon>
        <taxon>Circaeasteraceae</taxon>
        <taxon>Kingdonia</taxon>
    </lineage>
</organism>
<sequence>MEEVSPYGNPSLRDGGNEYEIEREWVTTEIDSENKEAETKKDVPPVLGMEFESYDEAYNFYKDYAKDLGFGIRVRNSWFKEKTKEKYSVVLCCINEGFKKKSETSRVRAEVRTGCPAMVKIRHALSVLNYNGVEEIPSHYILSRWRKDFKRLYVPSRGPNISDLNYEEDQPYDRLHKHAIQIVEEGALSLEHYKVALLALEESLTKTVRKKTGSNAAVISSIKCTTQSEFNGTLSVTSKLGHVQYMLDDLGITLYLTMS</sequence>
<gene>
    <name evidence="3" type="ORF">GIB67_023223</name>
</gene>
<dbReference type="InterPro" id="IPR004330">
    <property type="entry name" value="FAR1_DNA_bnd_dom"/>
</dbReference>
<dbReference type="EMBL" id="JACGCM010002531">
    <property type="protein sequence ID" value="KAF6139170.1"/>
    <property type="molecule type" value="Genomic_DNA"/>
</dbReference>
<keyword evidence="1" id="KW-0539">Nucleus</keyword>
<keyword evidence="1" id="KW-0863">Zinc-finger</keyword>
<evidence type="ECO:0000256" key="1">
    <source>
        <dbReference type="RuleBase" id="RU367018"/>
    </source>
</evidence>
<comment type="caution">
    <text evidence="3">The sequence shown here is derived from an EMBL/GenBank/DDBJ whole genome shotgun (WGS) entry which is preliminary data.</text>
</comment>
<comment type="similarity">
    <text evidence="1">Belongs to the FHY3/FAR1 family.</text>
</comment>
<evidence type="ECO:0000313" key="3">
    <source>
        <dbReference type="EMBL" id="KAF6139170.1"/>
    </source>
</evidence>
<dbReference type="GO" id="GO:0008270">
    <property type="term" value="F:zinc ion binding"/>
    <property type="evidence" value="ECO:0007669"/>
    <property type="project" value="UniProtKB-UniRule"/>
</dbReference>
<dbReference type="PANTHER" id="PTHR31669:SF88">
    <property type="entry name" value="PROTEIN FAR1-RELATED SEQUENCE"/>
    <property type="match status" value="1"/>
</dbReference>
<proteinExistence type="inferred from homology"/>
<comment type="function">
    <text evidence="1">Putative transcription activator involved in regulating light control of development.</text>
</comment>
<dbReference type="InterPro" id="IPR031052">
    <property type="entry name" value="FHY3/FAR1"/>
</dbReference>
<dbReference type="Proteomes" id="UP000541444">
    <property type="component" value="Unassembled WGS sequence"/>
</dbReference>
<reference evidence="3 4" key="1">
    <citation type="journal article" date="2020" name="IScience">
        <title>Genome Sequencing of the Endangered Kingdonia uniflora (Circaeasteraceae, Ranunculales) Reveals Potential Mechanisms of Evolutionary Specialization.</title>
        <authorList>
            <person name="Sun Y."/>
            <person name="Deng T."/>
            <person name="Zhang A."/>
            <person name="Moore M.J."/>
            <person name="Landis J.B."/>
            <person name="Lin N."/>
            <person name="Zhang H."/>
            <person name="Zhang X."/>
            <person name="Huang J."/>
            <person name="Zhang X."/>
            <person name="Sun H."/>
            <person name="Wang H."/>
        </authorList>
    </citation>
    <scope>NUCLEOTIDE SEQUENCE [LARGE SCALE GENOMIC DNA]</scope>
    <source>
        <strain evidence="3">TB1705</strain>
        <tissue evidence="3">Leaf</tissue>
    </source>
</reference>
<keyword evidence="1" id="KW-0479">Metal-binding</keyword>
<feature type="domain" description="FAR1" evidence="2">
    <location>
        <begin position="59"/>
        <end position="123"/>
    </location>
</feature>
<evidence type="ECO:0000313" key="4">
    <source>
        <dbReference type="Proteomes" id="UP000541444"/>
    </source>
</evidence>
<dbReference type="Pfam" id="PF03101">
    <property type="entry name" value="FAR1"/>
    <property type="match status" value="1"/>
</dbReference>
<keyword evidence="1" id="KW-0862">Zinc</keyword>
<keyword evidence="4" id="KW-1185">Reference proteome</keyword>
<protein>
    <recommendedName>
        <fullName evidence="1">Protein FAR1-RELATED SEQUENCE</fullName>
    </recommendedName>
</protein>
<dbReference type="AlphaFoldDB" id="A0A7J7L9E6"/>
<comment type="subcellular location">
    <subcellularLocation>
        <location evidence="1">Nucleus</location>
    </subcellularLocation>
</comment>
<dbReference type="PANTHER" id="PTHR31669">
    <property type="entry name" value="PROTEIN FAR1-RELATED SEQUENCE 10-RELATED"/>
    <property type="match status" value="1"/>
</dbReference>
<dbReference type="GO" id="GO:0006355">
    <property type="term" value="P:regulation of DNA-templated transcription"/>
    <property type="evidence" value="ECO:0007669"/>
    <property type="project" value="UniProtKB-UniRule"/>
</dbReference>
<evidence type="ECO:0000259" key="2">
    <source>
        <dbReference type="Pfam" id="PF03101"/>
    </source>
</evidence>
<accession>A0A7J7L9E6</accession>
<name>A0A7J7L9E6_9MAGN</name>